<dbReference type="SUPFAM" id="SSF54373">
    <property type="entry name" value="FAD-linked reductases, C-terminal domain"/>
    <property type="match status" value="1"/>
</dbReference>
<evidence type="ECO:0000256" key="2">
    <source>
        <dbReference type="ARBA" id="ARBA00010790"/>
    </source>
</evidence>
<comment type="cofactor">
    <cofactor evidence="1 3">
        <name>FAD</name>
        <dbReference type="ChEBI" id="CHEBI:57692"/>
    </cofactor>
</comment>
<dbReference type="EMBL" id="JACAZI010000011">
    <property type="protein sequence ID" value="KAF7348436.1"/>
    <property type="molecule type" value="Genomic_DNA"/>
</dbReference>
<dbReference type="PANTHER" id="PTHR11552:SF78">
    <property type="entry name" value="GLUCOSE-METHANOL-CHOLINE OXIDOREDUCTASE N-TERMINAL DOMAIN-CONTAINING PROTEIN"/>
    <property type="match status" value="1"/>
</dbReference>
<keyword evidence="8" id="KW-1185">Reference proteome</keyword>
<dbReference type="InterPro" id="IPR007867">
    <property type="entry name" value="GMC_OxRtase_C"/>
</dbReference>
<dbReference type="InterPro" id="IPR036188">
    <property type="entry name" value="FAD/NAD-bd_sf"/>
</dbReference>
<organism evidence="7 8">
    <name type="scientific">Mycena venus</name>
    <dbReference type="NCBI Taxonomy" id="2733690"/>
    <lineage>
        <taxon>Eukaryota</taxon>
        <taxon>Fungi</taxon>
        <taxon>Dikarya</taxon>
        <taxon>Basidiomycota</taxon>
        <taxon>Agaricomycotina</taxon>
        <taxon>Agaricomycetes</taxon>
        <taxon>Agaricomycetidae</taxon>
        <taxon>Agaricales</taxon>
        <taxon>Marasmiineae</taxon>
        <taxon>Mycenaceae</taxon>
        <taxon>Mycena</taxon>
    </lineage>
</organism>
<feature type="binding site" evidence="3">
    <location>
        <begin position="378"/>
        <end position="379"/>
    </location>
    <ligand>
        <name>FAD</name>
        <dbReference type="ChEBI" id="CHEBI:57692"/>
    </ligand>
</feature>
<evidence type="ECO:0000259" key="6">
    <source>
        <dbReference type="PROSITE" id="PS00624"/>
    </source>
</evidence>
<dbReference type="SUPFAM" id="SSF51905">
    <property type="entry name" value="FAD/NAD(P)-binding domain"/>
    <property type="match status" value="1"/>
</dbReference>
<name>A0A8H6XXM9_9AGAR</name>
<accession>A0A8H6XXM9</accession>
<dbReference type="AlphaFoldDB" id="A0A8H6XXM9"/>
<dbReference type="GO" id="GO:0016614">
    <property type="term" value="F:oxidoreductase activity, acting on CH-OH group of donors"/>
    <property type="evidence" value="ECO:0007669"/>
    <property type="project" value="InterPro"/>
</dbReference>
<sequence length="446" mass="48450">MQFYASQASEHVGGRSVVVPSGRCIGGGSSVNFMLYNRPAASDFDAWEKDYGNVGWSAKDLIPMLQKGQIGKEFIELGPKFEKDRPKTDEANALNVESINAFHAMPKWISSDGRRSDVAHHYIYQKHIANLSVFDGCLVNRVVIENGVAVGVEYLFDKRIYESSPQDTRIVKARKLVIVSGGAMGSPLILERSGIGRKDVLQRAGIPVVVEIPGVGENYQDHALIITPSLMDPAVESLNPLFRGDPETWAKALEQWEEDGSGLLGNNGFDGGYPESRGHVHIESSDPYAAPNFLAGFLSSPIDVAALRWAYKKGRELTRRLPSFRGAFDMGHPQFSHDSPAALKDTAPVSLEAANIVYTAEDDLAIDTYMRQNVETAWHSLGTCAMKPFDQGGVVDSQLNVYGVKNLKVADVSIPPSNVNSNTYSTAIAIGEKAAAIIAHELGGCL</sequence>
<dbReference type="Gene3D" id="3.50.50.60">
    <property type="entry name" value="FAD/NAD(P)-binding domain"/>
    <property type="match status" value="3"/>
</dbReference>
<feature type="binding site" evidence="3">
    <location>
        <position position="139"/>
    </location>
    <ligand>
        <name>FAD</name>
        <dbReference type="ChEBI" id="CHEBI:57692"/>
    </ligand>
</feature>
<evidence type="ECO:0000313" key="7">
    <source>
        <dbReference type="EMBL" id="KAF7348436.1"/>
    </source>
</evidence>
<evidence type="ECO:0000256" key="3">
    <source>
        <dbReference type="PIRSR" id="PIRSR000137-2"/>
    </source>
</evidence>
<keyword evidence="4" id="KW-0285">Flavoprotein</keyword>
<dbReference type="Pfam" id="PF05199">
    <property type="entry name" value="GMC_oxred_C"/>
    <property type="match status" value="1"/>
</dbReference>
<dbReference type="GO" id="GO:0050660">
    <property type="term" value="F:flavin adenine dinucleotide binding"/>
    <property type="evidence" value="ECO:0007669"/>
    <property type="project" value="InterPro"/>
</dbReference>
<evidence type="ECO:0000313" key="8">
    <source>
        <dbReference type="Proteomes" id="UP000620124"/>
    </source>
</evidence>
<dbReference type="PROSITE" id="PS00623">
    <property type="entry name" value="GMC_OXRED_1"/>
    <property type="match status" value="1"/>
</dbReference>
<protein>
    <submittedName>
        <fullName evidence="7">GMC oxidoreductase</fullName>
    </submittedName>
</protein>
<dbReference type="InterPro" id="IPR012132">
    <property type="entry name" value="GMC_OxRdtase"/>
</dbReference>
<evidence type="ECO:0000256" key="4">
    <source>
        <dbReference type="RuleBase" id="RU003968"/>
    </source>
</evidence>
<reference evidence="7" key="1">
    <citation type="submission" date="2020-05" db="EMBL/GenBank/DDBJ databases">
        <title>Mycena genomes resolve the evolution of fungal bioluminescence.</title>
        <authorList>
            <person name="Tsai I.J."/>
        </authorList>
    </citation>
    <scope>NUCLEOTIDE SEQUENCE</scope>
    <source>
        <strain evidence="7">CCC161011</strain>
    </source>
</reference>
<gene>
    <name evidence="7" type="ORF">MVEN_01360600</name>
</gene>
<dbReference type="PANTHER" id="PTHR11552">
    <property type="entry name" value="GLUCOSE-METHANOL-CHOLINE GMC OXIDOREDUCTASE"/>
    <property type="match status" value="1"/>
</dbReference>
<comment type="similarity">
    <text evidence="2 4">Belongs to the GMC oxidoreductase family.</text>
</comment>
<dbReference type="Pfam" id="PF00732">
    <property type="entry name" value="GMC_oxred_N"/>
    <property type="match status" value="1"/>
</dbReference>
<feature type="domain" description="Glucose-methanol-choline oxidoreductase N-terminal" evidence="6">
    <location>
        <begin position="182"/>
        <end position="196"/>
    </location>
</feature>
<dbReference type="OrthoDB" id="269227at2759"/>
<proteinExistence type="inferred from homology"/>
<comment type="caution">
    <text evidence="7">The sequence shown here is derived from an EMBL/GenBank/DDBJ whole genome shotgun (WGS) entry which is preliminary data.</text>
</comment>
<dbReference type="Gene3D" id="3.30.560.10">
    <property type="entry name" value="Glucose Oxidase, domain 3"/>
    <property type="match status" value="3"/>
</dbReference>
<dbReference type="PROSITE" id="PS00624">
    <property type="entry name" value="GMC_OXRED_2"/>
    <property type="match status" value="1"/>
</dbReference>
<evidence type="ECO:0000259" key="5">
    <source>
        <dbReference type="PROSITE" id="PS00623"/>
    </source>
</evidence>
<keyword evidence="3 4" id="KW-0274">FAD</keyword>
<dbReference type="InterPro" id="IPR000172">
    <property type="entry name" value="GMC_OxRdtase_N"/>
</dbReference>
<evidence type="ECO:0000256" key="1">
    <source>
        <dbReference type="ARBA" id="ARBA00001974"/>
    </source>
</evidence>
<dbReference type="PIRSF" id="PIRSF000137">
    <property type="entry name" value="Alcohol_oxidase"/>
    <property type="match status" value="1"/>
</dbReference>
<feature type="domain" description="Glucose-methanol-choline oxidoreductase N-terminal" evidence="5">
    <location>
        <begin position="22"/>
        <end position="45"/>
    </location>
</feature>
<dbReference type="Proteomes" id="UP000620124">
    <property type="component" value="Unassembled WGS sequence"/>
</dbReference>